<proteinExistence type="predicted"/>
<keyword evidence="1" id="KW-0472">Membrane</keyword>
<dbReference type="EMBL" id="JACEIK010002365">
    <property type="protein sequence ID" value="MCD9560715.1"/>
    <property type="molecule type" value="Genomic_DNA"/>
</dbReference>
<dbReference type="Proteomes" id="UP000823775">
    <property type="component" value="Unassembled WGS sequence"/>
</dbReference>
<organism evidence="2 3">
    <name type="scientific">Datura stramonium</name>
    <name type="common">Jimsonweed</name>
    <name type="synonym">Common thornapple</name>
    <dbReference type="NCBI Taxonomy" id="4076"/>
    <lineage>
        <taxon>Eukaryota</taxon>
        <taxon>Viridiplantae</taxon>
        <taxon>Streptophyta</taxon>
        <taxon>Embryophyta</taxon>
        <taxon>Tracheophyta</taxon>
        <taxon>Spermatophyta</taxon>
        <taxon>Magnoliopsida</taxon>
        <taxon>eudicotyledons</taxon>
        <taxon>Gunneridae</taxon>
        <taxon>Pentapetalae</taxon>
        <taxon>asterids</taxon>
        <taxon>lamiids</taxon>
        <taxon>Solanales</taxon>
        <taxon>Solanaceae</taxon>
        <taxon>Solanoideae</taxon>
        <taxon>Datureae</taxon>
        <taxon>Datura</taxon>
    </lineage>
</organism>
<gene>
    <name evidence="2" type="ORF">HAX54_019461</name>
</gene>
<protein>
    <submittedName>
        <fullName evidence="2">Uncharacterized protein</fullName>
    </submittedName>
</protein>
<keyword evidence="1" id="KW-1133">Transmembrane helix</keyword>
<name>A0ABS8UQE6_DATST</name>
<accession>A0ABS8UQE6</accession>
<evidence type="ECO:0000313" key="3">
    <source>
        <dbReference type="Proteomes" id="UP000823775"/>
    </source>
</evidence>
<sequence length="154" mass="17890">MVHKEQEELVKRSMSMTPQPLRHYELHWVIKQEVPGKHITHMTRERVCSVYVLMTGMPINMGVIIKNVLKRARVKKGKNFGFGGLLTRFLCGHDIEEGEADYRHGYDPRGIYVTKTKEPESINGPVLSVNERNARIDNMLSHLYEDEMVRVDWA</sequence>
<comment type="caution">
    <text evidence="2">The sequence shown here is derived from an EMBL/GenBank/DDBJ whole genome shotgun (WGS) entry which is preliminary data.</text>
</comment>
<evidence type="ECO:0000256" key="1">
    <source>
        <dbReference type="SAM" id="Phobius"/>
    </source>
</evidence>
<feature type="transmembrane region" description="Helical" evidence="1">
    <location>
        <begin position="50"/>
        <end position="69"/>
    </location>
</feature>
<evidence type="ECO:0000313" key="2">
    <source>
        <dbReference type="EMBL" id="MCD9560715.1"/>
    </source>
</evidence>
<keyword evidence="3" id="KW-1185">Reference proteome</keyword>
<keyword evidence="1" id="KW-0812">Transmembrane</keyword>
<reference evidence="2 3" key="1">
    <citation type="journal article" date="2021" name="BMC Genomics">
        <title>Datura genome reveals duplications of psychoactive alkaloid biosynthetic genes and high mutation rate following tissue culture.</title>
        <authorList>
            <person name="Rajewski A."/>
            <person name="Carter-House D."/>
            <person name="Stajich J."/>
            <person name="Litt A."/>
        </authorList>
    </citation>
    <scope>NUCLEOTIDE SEQUENCE [LARGE SCALE GENOMIC DNA]</scope>
    <source>
        <strain evidence="2">AR-01</strain>
    </source>
</reference>